<dbReference type="KEGG" id="pkb:B4V02_05190"/>
<dbReference type="RefSeq" id="WP_094153989.1">
    <property type="nucleotide sequence ID" value="NZ_CP020028.1"/>
</dbReference>
<gene>
    <name evidence="2" type="ORF">B4V02_05190</name>
</gene>
<dbReference type="OrthoDB" id="110463at2"/>
<evidence type="ECO:0000259" key="1">
    <source>
        <dbReference type="Pfam" id="PF13524"/>
    </source>
</evidence>
<dbReference type="Pfam" id="PF13524">
    <property type="entry name" value="Glyco_trans_1_2"/>
    <property type="match status" value="1"/>
</dbReference>
<reference evidence="2 3" key="1">
    <citation type="submission" date="2017-03" db="EMBL/GenBank/DDBJ databases">
        <title>Complete genome sequence of Paenibacillus Kribbensis producing bioflocculants.</title>
        <authorList>
            <person name="Lee H.-G."/>
            <person name="Oh H.-M."/>
        </authorList>
    </citation>
    <scope>NUCLEOTIDE SEQUENCE [LARGE SCALE GENOMIC DNA]</scope>
    <source>
        <strain evidence="2 3">AM49</strain>
    </source>
</reference>
<dbReference type="EMBL" id="CP020028">
    <property type="protein sequence ID" value="ASR46126.1"/>
    <property type="molecule type" value="Genomic_DNA"/>
</dbReference>
<keyword evidence="3" id="KW-1185">Reference proteome</keyword>
<sequence length="377" mass="42831">MTISTTGPYDPAVHLTAAASWEKGRAAGLHDGYDEGYLRGRANAIVARTQAVFPFRQIHVLYVVSGKGLPYAPLDEAVINTLQSMTAQVTVSDPRQPVGDIAAQLRPNLMLSLDGMDLPVEQVAAVRQLGIPTAIWLTDDPYYTDTTTKIVPNYDHVFTLEMNCLELYRQLGCSSVHYLPFGAFPTHYFPISSPAPIRREIGFTGSAYWNRIYFFNPIMPQLMARNTKINGIWWDRLPDYQLYGDKIELGRWMSPAETNDSYNGSKIVINLHRSHQDDSVNNNVLKIPGVSPNPRTFEICASCTLQLTDTRDDLARFYKPGEEIETYSSQQELLEKIEFYLTHEKERREIALRALERTLREHTYGHRIDQLLSIVFP</sequence>
<dbReference type="InterPro" id="IPR055259">
    <property type="entry name" value="YkvP/CgeB_Glyco_trans-like"/>
</dbReference>
<proteinExistence type="predicted"/>
<organism evidence="2 3">
    <name type="scientific">Paenibacillus kribbensis</name>
    <dbReference type="NCBI Taxonomy" id="172713"/>
    <lineage>
        <taxon>Bacteria</taxon>
        <taxon>Bacillati</taxon>
        <taxon>Bacillota</taxon>
        <taxon>Bacilli</taxon>
        <taxon>Bacillales</taxon>
        <taxon>Paenibacillaceae</taxon>
        <taxon>Paenibacillus</taxon>
    </lineage>
</organism>
<evidence type="ECO:0000313" key="3">
    <source>
        <dbReference type="Proteomes" id="UP000214666"/>
    </source>
</evidence>
<dbReference type="AlphaFoldDB" id="A0A222WJ52"/>
<accession>A0A222WJ52</accession>
<dbReference type="STRING" id="172713.GCA_001705305_04498"/>
<name>A0A222WJ52_9BACL</name>
<protein>
    <submittedName>
        <fullName evidence="2">Spore maturation protein cgeB</fullName>
    </submittedName>
</protein>
<evidence type="ECO:0000313" key="2">
    <source>
        <dbReference type="EMBL" id="ASR46126.1"/>
    </source>
</evidence>
<dbReference type="Proteomes" id="UP000214666">
    <property type="component" value="Chromosome"/>
</dbReference>
<feature type="domain" description="Spore protein YkvP/CgeB glycosyl transferase-like" evidence="1">
    <location>
        <begin position="221"/>
        <end position="372"/>
    </location>
</feature>